<dbReference type="InterPro" id="IPR050109">
    <property type="entry name" value="HTH-type_TetR-like_transc_reg"/>
</dbReference>
<evidence type="ECO:0000256" key="3">
    <source>
        <dbReference type="SAM" id="MobiDB-lite"/>
    </source>
</evidence>
<protein>
    <recommendedName>
        <fullName evidence="4">HTH tetR-type domain-containing protein</fullName>
    </recommendedName>
</protein>
<name>A0A7I9V258_9ACTN</name>
<evidence type="ECO:0000313" key="5">
    <source>
        <dbReference type="EMBL" id="GED99241.1"/>
    </source>
</evidence>
<evidence type="ECO:0000256" key="1">
    <source>
        <dbReference type="ARBA" id="ARBA00023125"/>
    </source>
</evidence>
<dbReference type="PRINTS" id="PR00455">
    <property type="entry name" value="HTHTETR"/>
</dbReference>
<comment type="caution">
    <text evidence="5">The sequence shown here is derived from an EMBL/GenBank/DDBJ whole genome shotgun (WGS) entry which is preliminary data.</text>
</comment>
<dbReference type="GO" id="GO:0000976">
    <property type="term" value="F:transcription cis-regulatory region binding"/>
    <property type="evidence" value="ECO:0007669"/>
    <property type="project" value="TreeGrafter"/>
</dbReference>
<reference evidence="6" key="1">
    <citation type="submission" date="2019-06" db="EMBL/GenBank/DDBJ databases">
        <title>Gordonia isolated from sludge of a wastewater treatment plant.</title>
        <authorList>
            <person name="Tamura T."/>
            <person name="Aoyama K."/>
            <person name="Kang Y."/>
            <person name="Saito S."/>
            <person name="Akiyama N."/>
            <person name="Yazawa K."/>
            <person name="Gonoi T."/>
            <person name="Mikami Y."/>
        </authorList>
    </citation>
    <scope>NUCLEOTIDE SEQUENCE [LARGE SCALE GENOMIC DNA]</scope>
    <source>
        <strain evidence="6">NBRC 107697</strain>
    </source>
</reference>
<dbReference type="PROSITE" id="PS50977">
    <property type="entry name" value="HTH_TETR_2"/>
    <property type="match status" value="1"/>
</dbReference>
<keyword evidence="6" id="KW-1185">Reference proteome</keyword>
<feature type="domain" description="HTH tetR-type" evidence="4">
    <location>
        <begin position="22"/>
        <end position="81"/>
    </location>
</feature>
<dbReference type="Gene3D" id="1.10.357.10">
    <property type="entry name" value="Tetracycline Repressor, domain 2"/>
    <property type="match status" value="1"/>
</dbReference>
<evidence type="ECO:0000313" key="6">
    <source>
        <dbReference type="Proteomes" id="UP000444980"/>
    </source>
</evidence>
<dbReference type="EMBL" id="BJOU01000017">
    <property type="protein sequence ID" value="GED99241.1"/>
    <property type="molecule type" value="Genomic_DNA"/>
</dbReference>
<organism evidence="5 6">
    <name type="scientific">Gordonia crocea</name>
    <dbReference type="NCBI Taxonomy" id="589162"/>
    <lineage>
        <taxon>Bacteria</taxon>
        <taxon>Bacillati</taxon>
        <taxon>Actinomycetota</taxon>
        <taxon>Actinomycetes</taxon>
        <taxon>Mycobacteriales</taxon>
        <taxon>Gordoniaceae</taxon>
        <taxon>Gordonia</taxon>
    </lineage>
</organism>
<feature type="region of interest" description="Disordered" evidence="3">
    <location>
        <begin position="1"/>
        <end position="25"/>
    </location>
</feature>
<accession>A0A7I9V258</accession>
<dbReference type="Proteomes" id="UP000444980">
    <property type="component" value="Unassembled WGS sequence"/>
</dbReference>
<proteinExistence type="predicted"/>
<dbReference type="GO" id="GO:0003700">
    <property type="term" value="F:DNA-binding transcription factor activity"/>
    <property type="evidence" value="ECO:0007669"/>
    <property type="project" value="TreeGrafter"/>
</dbReference>
<feature type="DNA-binding region" description="H-T-H motif" evidence="2">
    <location>
        <begin position="44"/>
        <end position="63"/>
    </location>
</feature>
<sequence length="202" mass="21363">MAEQTRVRRGRGRPPGPPVDQKQRRAQLLDAAEAAIRESGPDVGLADVAAAAGLTRSAVYASFADRNALLTALANRHARLIVERLGAIIGGITDPADQTRAAIDILAGWFEDEPELARALSAHLLPTTPSADGVVVDALTSILTEGFRARGRDEAPAATWAHALVGAISTTIAWWSTTRTVSRSDVVDHLFLLVWSGFAGLG</sequence>
<dbReference type="Pfam" id="PF00440">
    <property type="entry name" value="TetR_N"/>
    <property type="match status" value="1"/>
</dbReference>
<dbReference type="InterPro" id="IPR045823">
    <property type="entry name" value="TetR_C_32"/>
</dbReference>
<evidence type="ECO:0000259" key="4">
    <source>
        <dbReference type="PROSITE" id="PS50977"/>
    </source>
</evidence>
<dbReference type="PANTHER" id="PTHR30055:SF226">
    <property type="entry name" value="HTH-TYPE TRANSCRIPTIONAL REGULATOR PKSA"/>
    <property type="match status" value="1"/>
</dbReference>
<dbReference type="OrthoDB" id="4542604at2"/>
<dbReference type="InterPro" id="IPR001647">
    <property type="entry name" value="HTH_TetR"/>
</dbReference>
<dbReference type="AlphaFoldDB" id="A0A7I9V258"/>
<dbReference type="InterPro" id="IPR036271">
    <property type="entry name" value="Tet_transcr_reg_TetR-rel_C_sf"/>
</dbReference>
<dbReference type="SUPFAM" id="SSF48498">
    <property type="entry name" value="Tetracyclin repressor-like, C-terminal domain"/>
    <property type="match status" value="1"/>
</dbReference>
<dbReference type="PANTHER" id="PTHR30055">
    <property type="entry name" value="HTH-TYPE TRANSCRIPTIONAL REGULATOR RUTR"/>
    <property type="match status" value="1"/>
</dbReference>
<gene>
    <name evidence="5" type="ORF">nbrc107697_32800</name>
</gene>
<dbReference type="RefSeq" id="WP_161928541.1">
    <property type="nucleotide sequence ID" value="NZ_BJOU01000017.1"/>
</dbReference>
<keyword evidence="1 2" id="KW-0238">DNA-binding</keyword>
<dbReference type="SUPFAM" id="SSF46689">
    <property type="entry name" value="Homeodomain-like"/>
    <property type="match status" value="1"/>
</dbReference>
<evidence type="ECO:0000256" key="2">
    <source>
        <dbReference type="PROSITE-ProRule" id="PRU00335"/>
    </source>
</evidence>
<dbReference type="InterPro" id="IPR009057">
    <property type="entry name" value="Homeodomain-like_sf"/>
</dbReference>
<dbReference type="Pfam" id="PF19344">
    <property type="entry name" value="TetR_C_32"/>
    <property type="match status" value="1"/>
</dbReference>